<name>A0A4R6NZW2_NOCIG</name>
<dbReference type="RefSeq" id="WP_067496707.1">
    <property type="nucleotide sequence ID" value="NZ_SNXK01000012.1"/>
</dbReference>
<keyword evidence="4" id="KW-1185">Reference proteome</keyword>
<evidence type="ECO:0008006" key="5">
    <source>
        <dbReference type="Google" id="ProtNLM"/>
    </source>
</evidence>
<evidence type="ECO:0000256" key="1">
    <source>
        <dbReference type="SAM" id="MobiDB-lite"/>
    </source>
</evidence>
<keyword evidence="2" id="KW-0732">Signal</keyword>
<accession>A0A4R6NZW2</accession>
<dbReference type="PROSITE" id="PS51257">
    <property type="entry name" value="PROKAR_LIPOPROTEIN"/>
    <property type="match status" value="1"/>
</dbReference>
<dbReference type="AlphaFoldDB" id="A0A4R6NZW2"/>
<feature type="chain" id="PRO_5039390928" description="Lipoprotein" evidence="2">
    <location>
        <begin position="22"/>
        <end position="77"/>
    </location>
</feature>
<proteinExistence type="predicted"/>
<reference evidence="3 4" key="1">
    <citation type="submission" date="2019-03" db="EMBL/GenBank/DDBJ databases">
        <title>Genomic Encyclopedia of Type Strains, Phase IV (KMG-IV): sequencing the most valuable type-strain genomes for metagenomic binning, comparative biology and taxonomic classification.</title>
        <authorList>
            <person name="Goeker M."/>
        </authorList>
    </citation>
    <scope>NUCLEOTIDE SEQUENCE [LARGE SCALE GENOMIC DNA]</scope>
    <source>
        <strain evidence="3 4">DSM 44496</strain>
    </source>
</reference>
<evidence type="ECO:0000256" key="2">
    <source>
        <dbReference type="SAM" id="SignalP"/>
    </source>
</evidence>
<feature type="region of interest" description="Disordered" evidence="1">
    <location>
        <begin position="56"/>
        <end position="77"/>
    </location>
</feature>
<protein>
    <recommendedName>
        <fullName evidence="5">Lipoprotein</fullName>
    </recommendedName>
</protein>
<gene>
    <name evidence="3" type="ORF">DFR75_112146</name>
</gene>
<comment type="caution">
    <text evidence="3">The sequence shown here is derived from an EMBL/GenBank/DDBJ whole genome shotgun (WGS) entry which is preliminary data.</text>
</comment>
<evidence type="ECO:0000313" key="4">
    <source>
        <dbReference type="Proteomes" id="UP000295087"/>
    </source>
</evidence>
<feature type="signal peptide" evidence="2">
    <location>
        <begin position="1"/>
        <end position="21"/>
    </location>
</feature>
<organism evidence="3 4">
    <name type="scientific">Nocardia ignorata</name>
    <dbReference type="NCBI Taxonomy" id="145285"/>
    <lineage>
        <taxon>Bacteria</taxon>
        <taxon>Bacillati</taxon>
        <taxon>Actinomycetota</taxon>
        <taxon>Actinomycetes</taxon>
        <taxon>Mycobacteriales</taxon>
        <taxon>Nocardiaceae</taxon>
        <taxon>Nocardia</taxon>
    </lineage>
</organism>
<dbReference type="Proteomes" id="UP000295087">
    <property type="component" value="Unassembled WGS sequence"/>
</dbReference>
<sequence length="77" mass="8555">MTTTRTRSVAAIIALTVLAGAGSTACTRTQRWCELDQGDVVVDNSYCEQNVAGYEWEPDHDKPKHKKKPLKAKKAKH</sequence>
<dbReference type="EMBL" id="SNXK01000012">
    <property type="protein sequence ID" value="TDP29877.1"/>
    <property type="molecule type" value="Genomic_DNA"/>
</dbReference>
<evidence type="ECO:0000313" key="3">
    <source>
        <dbReference type="EMBL" id="TDP29877.1"/>
    </source>
</evidence>
<feature type="compositionally biased region" description="Basic residues" evidence="1">
    <location>
        <begin position="63"/>
        <end position="77"/>
    </location>
</feature>